<evidence type="ECO:0000313" key="2">
    <source>
        <dbReference type="EMBL" id="MDT3425755.1"/>
    </source>
</evidence>
<dbReference type="SUPFAM" id="SSF88713">
    <property type="entry name" value="Glycoside hydrolase/deacetylase"/>
    <property type="match status" value="1"/>
</dbReference>
<dbReference type="NCBIfam" id="NF003814">
    <property type="entry name" value="PRK05406.1-3"/>
    <property type="match status" value="1"/>
</dbReference>
<comment type="subunit">
    <text evidence="1">Forms a complex composed of PxpA, PxpB and PxpC.</text>
</comment>
<sequence>MLEVDLNCDMGESFGAYTIGADDELLREVTSANIACGFHAGDPAVMRRSVRSALALGASIGAHPGLPDLAGFGRRNMDISPDEAFDLVTYQLGALEAFVRQEGGTLRHVKPHGALYNMAAASRPLADAIALAVLRFDPSLSLYGLAGSELLAAGRAAGLSTASEVFADRTYQRDGSLTPRRQPGAVITDMEQSVRQVIRMVKEGVVAALDGTLVPLEAETVCIHGDGAGAAAFARELRLRLTAEGIAVKAKRPL</sequence>
<comment type="function">
    <text evidence="1">Catalyzes the cleavage of 5-oxoproline to form L-glutamate coupled to the hydrolysis of ATP to ADP and inorganic phosphate.</text>
</comment>
<dbReference type="Proteomes" id="UP001248709">
    <property type="component" value="Unassembled WGS sequence"/>
</dbReference>
<protein>
    <recommendedName>
        <fullName evidence="1">5-oxoprolinase subunit A</fullName>
        <shortName evidence="1">5-OPase subunit A</shortName>
        <ecNumber evidence="1">3.5.2.9</ecNumber>
    </recommendedName>
    <alternativeName>
        <fullName evidence="1">5-oxoprolinase (ATP-hydrolyzing) subunit A</fullName>
    </alternativeName>
</protein>
<name>A0ABU3H4K9_9BACL</name>
<evidence type="ECO:0000256" key="1">
    <source>
        <dbReference type="HAMAP-Rule" id="MF_00691"/>
    </source>
</evidence>
<organism evidence="2 3">
    <name type="scientific">Paenibacillus forsythiae</name>
    <dbReference type="NCBI Taxonomy" id="365616"/>
    <lineage>
        <taxon>Bacteria</taxon>
        <taxon>Bacillati</taxon>
        <taxon>Bacillota</taxon>
        <taxon>Bacilli</taxon>
        <taxon>Bacillales</taxon>
        <taxon>Paenibacillaceae</taxon>
        <taxon>Paenibacillus</taxon>
    </lineage>
</organism>
<dbReference type="EMBL" id="JAUSUY010000004">
    <property type="protein sequence ID" value="MDT3425755.1"/>
    <property type="molecule type" value="Genomic_DNA"/>
</dbReference>
<dbReference type="NCBIfam" id="NF003816">
    <property type="entry name" value="PRK05406.1-5"/>
    <property type="match status" value="1"/>
</dbReference>
<comment type="caution">
    <text evidence="2">The sequence shown here is derived from an EMBL/GenBank/DDBJ whole genome shotgun (WGS) entry which is preliminary data.</text>
</comment>
<keyword evidence="1" id="KW-0547">Nucleotide-binding</keyword>
<dbReference type="PANTHER" id="PTHR30292">
    <property type="entry name" value="UNCHARACTERIZED PROTEIN YBGL-RELATED"/>
    <property type="match status" value="1"/>
</dbReference>
<dbReference type="EC" id="3.5.2.9" evidence="1"/>
<dbReference type="CDD" id="cd10787">
    <property type="entry name" value="LamB_YcsF_like"/>
    <property type="match status" value="1"/>
</dbReference>
<gene>
    <name evidence="1" type="primary">pxpA</name>
    <name evidence="2" type="ORF">J2Z22_001274</name>
</gene>
<dbReference type="PANTHER" id="PTHR30292:SF0">
    <property type="entry name" value="5-OXOPROLINASE SUBUNIT A"/>
    <property type="match status" value="1"/>
</dbReference>
<comment type="catalytic activity">
    <reaction evidence="1">
        <text>5-oxo-L-proline + ATP + 2 H2O = L-glutamate + ADP + phosphate + H(+)</text>
        <dbReference type="Rhea" id="RHEA:10348"/>
        <dbReference type="ChEBI" id="CHEBI:15377"/>
        <dbReference type="ChEBI" id="CHEBI:15378"/>
        <dbReference type="ChEBI" id="CHEBI:29985"/>
        <dbReference type="ChEBI" id="CHEBI:30616"/>
        <dbReference type="ChEBI" id="CHEBI:43474"/>
        <dbReference type="ChEBI" id="CHEBI:58402"/>
        <dbReference type="ChEBI" id="CHEBI:456216"/>
        <dbReference type="EC" id="3.5.2.9"/>
    </reaction>
</comment>
<accession>A0ABU3H4K9</accession>
<keyword evidence="1" id="KW-0067">ATP-binding</keyword>
<evidence type="ECO:0000313" key="3">
    <source>
        <dbReference type="Proteomes" id="UP001248709"/>
    </source>
</evidence>
<keyword evidence="3" id="KW-1185">Reference proteome</keyword>
<dbReference type="Pfam" id="PF03746">
    <property type="entry name" value="LamB_YcsF"/>
    <property type="match status" value="1"/>
</dbReference>
<keyword evidence="1" id="KW-0378">Hydrolase</keyword>
<dbReference type="RefSeq" id="WP_312000853.1">
    <property type="nucleotide sequence ID" value="NZ_JAUSUY010000004.1"/>
</dbReference>
<dbReference type="InterPro" id="IPR005501">
    <property type="entry name" value="LamB/YcsF/PxpA-like"/>
</dbReference>
<comment type="similarity">
    <text evidence="1">Belongs to the LamB/PxpA family.</text>
</comment>
<dbReference type="InterPro" id="IPR011330">
    <property type="entry name" value="Glyco_hydro/deAcase_b/a-brl"/>
</dbReference>
<reference evidence="2 3" key="1">
    <citation type="submission" date="2023-07" db="EMBL/GenBank/DDBJ databases">
        <title>Genomic Encyclopedia of Type Strains, Phase IV (KMG-IV): sequencing the most valuable type-strain genomes for metagenomic binning, comparative biology and taxonomic classification.</title>
        <authorList>
            <person name="Goeker M."/>
        </authorList>
    </citation>
    <scope>NUCLEOTIDE SEQUENCE [LARGE SCALE GENOMIC DNA]</scope>
    <source>
        <strain evidence="2 3">T98</strain>
    </source>
</reference>
<dbReference type="HAMAP" id="MF_00691">
    <property type="entry name" value="PxpA"/>
    <property type="match status" value="1"/>
</dbReference>
<dbReference type="Gene3D" id="3.20.20.370">
    <property type="entry name" value="Glycoside hydrolase/deacetylase"/>
    <property type="match status" value="1"/>
</dbReference>
<proteinExistence type="inferred from homology"/>